<accession>A0A917W0H9</accession>
<dbReference type="SUPFAM" id="SSF51445">
    <property type="entry name" value="(Trans)glycosidases"/>
    <property type="match status" value="1"/>
</dbReference>
<sequence length="618" mass="71086">MNLPSIYFNSWSEKYRRPFGAIQAGKSVYFSIAVNLTKIWRVDLVIQKDGDSSQELEMFPNGEDAHIYKLKFVTEGKSGLYFYHFKLDCEDGQTGRRTIFYAKAGDNYGGEGQIIYDPAAVEQYQITCYDHPDQAPQWYLHGVVYQIFVDRFNNGNRHHAVYSPKKNSFLYATEEDDPYYIHDQKGNIARWDFFGGNLQGIIDKLPYLRSLGVTVLYLSPIFEARSNHKYDTANYEKIDPMFGNKQTLQKLIVKTRKLGMHILLDGVFNHVGADSIYFNRFKTYGEGGAYNNTRSPYFDWFTFHSFPDNYTSWWNIEDLPTVDKNNTHYRDYIYQSDQSIIHLWTNMGIGGWRLDVADELPDDFIAGIRRALDSHSNKTERKVLIGEVWEDASNKIAYGKRHHYLEGGMLHGVMNYPFRSLIIGLLNQRMTAAQAVRASFTLKSNYPTYAFNANMNNIGTHDTERILTTLGGDENKLRVAVQLLMTLPGVPCVYYGDEAGLYGGKDPNNRRFFPWGRENVKIQEIFRSAIRCRRNDENLQSGDYLPFSIGELFGFVRFRSENAYTAIVFNVTPDQQAIDLEAFNDQTGEGKMAALVGSLFENGMTLSPYNFLLKEKQP</sequence>
<proteinExistence type="predicted"/>
<dbReference type="GO" id="GO:0016798">
    <property type="term" value="F:hydrolase activity, acting on glycosyl bonds"/>
    <property type="evidence" value="ECO:0007669"/>
    <property type="project" value="UniProtKB-KW"/>
</dbReference>
<reference evidence="4" key="2">
    <citation type="submission" date="2020-09" db="EMBL/GenBank/DDBJ databases">
        <authorList>
            <person name="Sun Q."/>
            <person name="Ohkuma M."/>
        </authorList>
    </citation>
    <scope>NUCLEOTIDE SEQUENCE</scope>
    <source>
        <strain evidence="4">JCM 15325</strain>
    </source>
</reference>
<reference evidence="4" key="1">
    <citation type="journal article" date="2014" name="Int. J. Syst. Evol. Microbiol.">
        <title>Complete genome sequence of Corynebacterium casei LMG S-19264T (=DSM 44701T), isolated from a smear-ripened cheese.</title>
        <authorList>
            <consortium name="US DOE Joint Genome Institute (JGI-PGF)"/>
            <person name="Walter F."/>
            <person name="Albersmeier A."/>
            <person name="Kalinowski J."/>
            <person name="Ruckert C."/>
        </authorList>
    </citation>
    <scope>NUCLEOTIDE SEQUENCE</scope>
    <source>
        <strain evidence="4">JCM 15325</strain>
    </source>
</reference>
<dbReference type="Gene3D" id="3.20.20.80">
    <property type="entry name" value="Glycosidases"/>
    <property type="match status" value="1"/>
</dbReference>
<dbReference type="AlphaFoldDB" id="A0A917W0H9"/>
<evidence type="ECO:0000256" key="2">
    <source>
        <dbReference type="ARBA" id="ARBA00023295"/>
    </source>
</evidence>
<dbReference type="Proteomes" id="UP000654670">
    <property type="component" value="Unassembled WGS sequence"/>
</dbReference>
<dbReference type="PANTHER" id="PTHR10357">
    <property type="entry name" value="ALPHA-AMYLASE FAMILY MEMBER"/>
    <property type="match status" value="1"/>
</dbReference>
<dbReference type="EMBL" id="BMOK01000003">
    <property type="protein sequence ID" value="GGL47359.1"/>
    <property type="molecule type" value="Genomic_DNA"/>
</dbReference>
<dbReference type="PANTHER" id="PTHR10357:SF210">
    <property type="entry name" value="MALTODEXTRIN GLUCOSIDASE"/>
    <property type="match status" value="1"/>
</dbReference>
<dbReference type="RefSeq" id="WP_188801918.1">
    <property type="nucleotide sequence ID" value="NZ_BMOK01000003.1"/>
</dbReference>
<keyword evidence="1" id="KW-0378">Hydrolase</keyword>
<protein>
    <submittedName>
        <fullName evidence="4">Alpha-amylase</fullName>
    </submittedName>
</protein>
<evidence type="ECO:0000256" key="1">
    <source>
        <dbReference type="ARBA" id="ARBA00022801"/>
    </source>
</evidence>
<dbReference type="InterPro" id="IPR006047">
    <property type="entry name" value="GH13_cat_dom"/>
</dbReference>
<dbReference type="GO" id="GO:0005975">
    <property type="term" value="P:carbohydrate metabolic process"/>
    <property type="evidence" value="ECO:0007669"/>
    <property type="project" value="InterPro"/>
</dbReference>
<keyword evidence="2" id="KW-0326">Glycosidase</keyword>
<gene>
    <name evidence="4" type="primary">apu</name>
    <name evidence="4" type="ORF">GCM10007968_09290</name>
</gene>
<dbReference type="Pfam" id="PF00128">
    <property type="entry name" value="Alpha-amylase"/>
    <property type="match status" value="1"/>
</dbReference>
<evidence type="ECO:0000313" key="4">
    <source>
        <dbReference type="EMBL" id="GGL47359.1"/>
    </source>
</evidence>
<evidence type="ECO:0000259" key="3">
    <source>
        <dbReference type="SMART" id="SM00642"/>
    </source>
</evidence>
<dbReference type="Gene3D" id="3.90.400.10">
    <property type="entry name" value="Oligo-1,6-glucosidase, Domain 2"/>
    <property type="match status" value="1"/>
</dbReference>
<dbReference type="CDD" id="cd11338">
    <property type="entry name" value="AmyAc_CMD"/>
    <property type="match status" value="1"/>
</dbReference>
<name>A0A917W0H9_9BACL</name>
<dbReference type="SMART" id="SM00642">
    <property type="entry name" value="Aamy"/>
    <property type="match status" value="1"/>
</dbReference>
<keyword evidence="5" id="KW-1185">Reference proteome</keyword>
<comment type="caution">
    <text evidence="4">The sequence shown here is derived from an EMBL/GenBank/DDBJ whole genome shotgun (WGS) entry which is preliminary data.</text>
</comment>
<feature type="domain" description="Glycosyl hydrolase family 13 catalytic" evidence="3">
    <location>
        <begin position="146"/>
        <end position="533"/>
    </location>
</feature>
<dbReference type="InterPro" id="IPR045857">
    <property type="entry name" value="O16G_dom_2"/>
</dbReference>
<organism evidence="4 5">
    <name type="scientific">Sporolactobacillus putidus</name>
    <dbReference type="NCBI Taxonomy" id="492735"/>
    <lineage>
        <taxon>Bacteria</taxon>
        <taxon>Bacillati</taxon>
        <taxon>Bacillota</taxon>
        <taxon>Bacilli</taxon>
        <taxon>Bacillales</taxon>
        <taxon>Sporolactobacillaceae</taxon>
        <taxon>Sporolactobacillus</taxon>
    </lineage>
</organism>
<evidence type="ECO:0000313" key="5">
    <source>
        <dbReference type="Proteomes" id="UP000654670"/>
    </source>
</evidence>
<dbReference type="InterPro" id="IPR017853">
    <property type="entry name" value="GH"/>
</dbReference>